<dbReference type="EMBL" id="JYIK01000938">
    <property type="protein sequence ID" value="KWX08791.1"/>
    <property type="molecule type" value="Genomic_DNA"/>
</dbReference>
<evidence type="ECO:0000313" key="5">
    <source>
        <dbReference type="EMBL" id="KWX03507.1"/>
    </source>
</evidence>
<evidence type="ECO:0000259" key="2">
    <source>
        <dbReference type="Pfam" id="PF00483"/>
    </source>
</evidence>
<protein>
    <submittedName>
        <fullName evidence="5">GDP-mannose pyrophosphorylase</fullName>
    </submittedName>
    <submittedName>
        <fullName evidence="4">Nucleotidyl transferase</fullName>
    </submittedName>
</protein>
<dbReference type="PANTHER" id="PTHR22572">
    <property type="entry name" value="SUGAR-1-PHOSPHATE GUANYL TRANSFERASE"/>
    <property type="match status" value="1"/>
</dbReference>
<dbReference type="InterPro" id="IPR029044">
    <property type="entry name" value="Nucleotide-diphossugar_trans"/>
</dbReference>
<dbReference type="Gene3D" id="3.90.550.10">
    <property type="entry name" value="Spore Coat Polysaccharide Biosynthesis Protein SpsA, Chain A"/>
    <property type="match status" value="1"/>
</dbReference>
<evidence type="ECO:0000313" key="7">
    <source>
        <dbReference type="Proteomes" id="UP000070188"/>
    </source>
</evidence>
<organism evidence="4 7">
    <name type="scientific">Carbonactinospora thermoautotrophica</name>
    <dbReference type="NCBI Taxonomy" id="1469144"/>
    <lineage>
        <taxon>Bacteria</taxon>
        <taxon>Bacillati</taxon>
        <taxon>Actinomycetota</taxon>
        <taxon>Actinomycetes</taxon>
        <taxon>Kitasatosporales</taxon>
        <taxon>Carbonactinosporaceae</taxon>
        <taxon>Carbonactinospora</taxon>
    </lineage>
</organism>
<dbReference type="Gene3D" id="2.160.10.10">
    <property type="entry name" value="Hexapeptide repeat proteins"/>
    <property type="match status" value="1"/>
</dbReference>
<keyword evidence="7" id="KW-1185">Reference proteome</keyword>
<dbReference type="PATRIC" id="fig|1469144.10.peg.3647"/>
<dbReference type="InterPro" id="IPR050486">
    <property type="entry name" value="Mannose-1P_guanyltransferase"/>
</dbReference>
<proteinExistence type="inferred from homology"/>
<sequence>MTEAILLVGGMGTRLRPLTVHTPKPMLPVAGVPFLEHQLTRAREAGVDHVVLATSYRAEVFEEYFGDGSRIGIELEYVTEDEPLGTGGAIRNVADRLRSGADEPVLVFNGDILSGLDIAGLVRRHLRAGADVTLHLTRVEDPRAFGLVPTDDTGRVTAFLEKPERAEDIVTDQINAGCYVFRRSVIDAIPAGQVVSVERQTFPGLLASGAYLQGVVDETYWLDLGKPAAFVRGSCDLVLGKVDSPALPGPTGEALVLPGAQVEPGAELSGGTVVGAGARVAAGAVVEGSVLFDGAVVEGGAVVRASVIGREAVVGPRCVVDDAVVGDGAQLGEGNELRAGVRVWCDVKLPDCAVRFSSDQ</sequence>
<comment type="caution">
    <text evidence="4">The sequence shown here is derived from an EMBL/GenBank/DDBJ whole genome shotgun (WGS) entry which is preliminary data.</text>
</comment>
<accession>A0A132MWZ1</accession>
<dbReference type="RefSeq" id="WP_066889312.1">
    <property type="nucleotide sequence ID" value="NZ_CP171739.1"/>
</dbReference>
<gene>
    <name evidence="4" type="ORF">LI90_3396</name>
    <name evidence="5" type="ORF">TH66_11510</name>
    <name evidence="6" type="ORF">TR74_13385</name>
</gene>
<dbReference type="Pfam" id="PF25087">
    <property type="entry name" value="GMPPB_C"/>
    <property type="match status" value="1"/>
</dbReference>
<evidence type="ECO:0000313" key="6">
    <source>
        <dbReference type="EMBL" id="KWX08791.1"/>
    </source>
</evidence>
<dbReference type="InterPro" id="IPR056729">
    <property type="entry name" value="GMPPB_C"/>
</dbReference>
<dbReference type="InterPro" id="IPR005835">
    <property type="entry name" value="NTP_transferase_dom"/>
</dbReference>
<dbReference type="AlphaFoldDB" id="A0A132MWZ1"/>
<dbReference type="GO" id="GO:0016740">
    <property type="term" value="F:transferase activity"/>
    <property type="evidence" value="ECO:0007669"/>
    <property type="project" value="UniProtKB-KW"/>
</dbReference>
<name>A0A132MWZ1_9ACTN</name>
<dbReference type="Proteomes" id="UP000070598">
    <property type="component" value="Unassembled WGS sequence"/>
</dbReference>
<feature type="domain" description="Mannose-1-phosphate guanyltransferase C-terminal" evidence="3">
    <location>
        <begin position="252"/>
        <end position="333"/>
    </location>
</feature>
<reference evidence="7" key="3">
    <citation type="submission" date="2015-04" db="EMBL/GenBank/DDBJ databases">
        <title>Physiological reanalysis, assessment of diazotrophy, and genome sequences of multiple isolates of Streptomyces thermoautotrophicus.</title>
        <authorList>
            <person name="MacKellar D.C."/>
            <person name="Lieber L."/>
            <person name="Norman J."/>
            <person name="Bolger A."/>
            <person name="Tobin C."/>
            <person name="Murray J.W."/>
            <person name="Chang R."/>
            <person name="Ford T."/>
            <person name="Nguyen P.Q."/>
            <person name="Woodward J."/>
            <person name="Permingeat H."/>
            <person name="Joshi N.S."/>
            <person name="Silver P.A."/>
            <person name="Usadel B."/>
            <person name="Rutherford A.W."/>
            <person name="Friesen M."/>
            <person name="Prell J."/>
        </authorList>
    </citation>
    <scope>NUCLEOTIDE SEQUENCE [LARGE SCALE GENOMIC DNA]</scope>
    <source>
        <strain evidence="7">H1</strain>
    </source>
</reference>
<evidence type="ECO:0000256" key="1">
    <source>
        <dbReference type="ARBA" id="ARBA00007274"/>
    </source>
</evidence>
<comment type="similarity">
    <text evidence="1">Belongs to the transferase hexapeptide repeat family.</text>
</comment>
<feature type="domain" description="Nucleotidyl transferase" evidence="2">
    <location>
        <begin position="4"/>
        <end position="236"/>
    </location>
</feature>
<dbReference type="CDD" id="cd04181">
    <property type="entry name" value="NTP_transferase"/>
    <property type="match status" value="1"/>
</dbReference>
<evidence type="ECO:0000313" key="8">
    <source>
        <dbReference type="Proteomes" id="UP000070598"/>
    </source>
</evidence>
<evidence type="ECO:0000259" key="3">
    <source>
        <dbReference type="Pfam" id="PF25087"/>
    </source>
</evidence>
<evidence type="ECO:0000313" key="9">
    <source>
        <dbReference type="Proteomes" id="UP000070659"/>
    </source>
</evidence>
<reference evidence="5 9" key="2">
    <citation type="submission" date="2015-02" db="EMBL/GenBank/DDBJ databases">
        <title>Physiological reanalysis, assessment of diazotrophy, and genome sequences of multiple isolates of Streptomyces thermoautotrophicus.</title>
        <authorList>
            <person name="MacKellar D.C."/>
            <person name="Lieber L."/>
            <person name="Norman J."/>
            <person name="Bolger A."/>
            <person name="Tobin C."/>
            <person name="Murray J.W."/>
            <person name="Prell J."/>
        </authorList>
    </citation>
    <scope>NUCLEOTIDE SEQUENCE [LARGE SCALE GENOMIC DNA]</scope>
    <source>
        <strain evidence="5 9">UBT1</strain>
    </source>
</reference>
<reference evidence="4" key="4">
    <citation type="submission" date="2015-04" db="EMBL/GenBank/DDBJ databases">
        <title>Physiological reanalysis, assessment of diazotrophy, and genome sequences of multiple isolates of Streptomyces thermoautotrophicus.</title>
        <authorList>
            <person name="MacKellar D.C."/>
            <person name="Lieber L."/>
            <person name="Norman J."/>
            <person name="Bolger A."/>
            <person name="Tobin C."/>
            <person name="Murray J.W."/>
            <person name="Woodward J."/>
            <person name="Friesen M."/>
            <person name="Prell J."/>
        </authorList>
    </citation>
    <scope>NUCLEOTIDE SEQUENCE [LARGE SCALE GENOMIC DNA]</scope>
    <source>
        <strain evidence="4">H1</strain>
    </source>
</reference>
<dbReference type="STRING" id="1469144.LI90_3396"/>
<dbReference type="EMBL" id="LAXD01000001">
    <property type="protein sequence ID" value="KWX02353.1"/>
    <property type="molecule type" value="Genomic_DNA"/>
</dbReference>
<dbReference type="Proteomes" id="UP000070188">
    <property type="component" value="Unassembled WGS sequence"/>
</dbReference>
<dbReference type="OrthoDB" id="9801810at2"/>
<dbReference type="EMBL" id="JYIJ01000017">
    <property type="protein sequence ID" value="KWX03507.1"/>
    <property type="molecule type" value="Genomic_DNA"/>
</dbReference>
<evidence type="ECO:0000313" key="4">
    <source>
        <dbReference type="EMBL" id="KWX02353.1"/>
    </source>
</evidence>
<dbReference type="Proteomes" id="UP000070659">
    <property type="component" value="Unassembled WGS sequence"/>
</dbReference>
<reference evidence="8" key="1">
    <citation type="submission" date="2015-02" db="EMBL/GenBank/DDBJ databases">
        <title>Physiological reanalysis, assessment of diazotrophy, and genome sequences of multiple isolates of Streptomyces thermoautotrophicus.</title>
        <authorList>
            <person name="MacKellar D.C."/>
            <person name="Lieber L."/>
            <person name="Norman J."/>
            <person name="Bolger A."/>
            <person name="Tobin C."/>
            <person name="Murray J.W."/>
            <person name="Friesen M."/>
            <person name="Prell J."/>
        </authorList>
    </citation>
    <scope>NUCLEOTIDE SEQUENCE [LARGE SCALE GENOMIC DNA]</scope>
    <source>
        <strain evidence="8">UBT1</strain>
    </source>
</reference>
<keyword evidence="4" id="KW-0808">Transferase</keyword>
<dbReference type="Pfam" id="PF00483">
    <property type="entry name" value="NTP_transferase"/>
    <property type="match status" value="1"/>
</dbReference>
<dbReference type="SUPFAM" id="SSF53448">
    <property type="entry name" value="Nucleotide-diphospho-sugar transferases"/>
    <property type="match status" value="1"/>
</dbReference>